<feature type="domain" description="Nitroreductase" evidence="5">
    <location>
        <begin position="8"/>
        <end position="172"/>
    </location>
</feature>
<evidence type="ECO:0000256" key="1">
    <source>
        <dbReference type="ARBA" id="ARBA00008366"/>
    </source>
</evidence>
<dbReference type="KEGG" id="vpy:HZI73_18485"/>
<dbReference type="AlphaFoldDB" id="A0A8J8MMF8"/>
<name>A0A8J8MMF8_9FIRM</name>
<protein>
    <submittedName>
        <fullName evidence="6">Nitroreductase family protein</fullName>
    </submittedName>
</protein>
<organism evidence="6 7">
    <name type="scientific">Vallitalea pronyensis</name>
    <dbReference type="NCBI Taxonomy" id="1348613"/>
    <lineage>
        <taxon>Bacteria</taxon>
        <taxon>Bacillati</taxon>
        <taxon>Bacillota</taxon>
        <taxon>Clostridia</taxon>
        <taxon>Lachnospirales</taxon>
        <taxon>Vallitaleaceae</taxon>
        <taxon>Vallitalea</taxon>
    </lineage>
</organism>
<evidence type="ECO:0000256" key="3">
    <source>
        <dbReference type="ARBA" id="ARBA00022643"/>
    </source>
</evidence>
<dbReference type="Pfam" id="PF00881">
    <property type="entry name" value="Nitroreductase"/>
    <property type="match status" value="1"/>
</dbReference>
<dbReference type="InterPro" id="IPR000415">
    <property type="entry name" value="Nitroreductase-like"/>
</dbReference>
<keyword evidence="3" id="KW-0288">FMN</keyword>
<sequence>MNTIINTINNRISLRKYRDQDIADKDLDTIIHSAMRAPTAGNMMLYTILVIKDQHTKEQLVKSCDHQPFIAKAPVVLVFLADHQRWYDYYTYCQVKDYCRDNGIDYEEPCEADLLLAASDALIAAQNAVIAAESLNIGSCYIGDIMENYEFHRDLFHLPQWTFPVAMLTLGYYPEDMPRTPRERYAKDYIVFNETYKRLSDEALRDMFAKNDNKISPTNHYHANNFGQFMYGRKTGAEFSKEMRRSVKEALKNWK</sequence>
<accession>A0A8J8MMF8</accession>
<comment type="similarity">
    <text evidence="1">Belongs to the flavin oxidoreductase frp family.</text>
</comment>
<evidence type="ECO:0000256" key="4">
    <source>
        <dbReference type="ARBA" id="ARBA00023002"/>
    </source>
</evidence>
<dbReference type="Gene3D" id="3.40.109.10">
    <property type="entry name" value="NADH Oxidase"/>
    <property type="match status" value="1"/>
</dbReference>
<dbReference type="GO" id="GO:0016491">
    <property type="term" value="F:oxidoreductase activity"/>
    <property type="evidence" value="ECO:0007669"/>
    <property type="project" value="UniProtKB-KW"/>
</dbReference>
<evidence type="ECO:0000259" key="5">
    <source>
        <dbReference type="Pfam" id="PF00881"/>
    </source>
</evidence>
<keyword evidence="7" id="KW-1185">Reference proteome</keyword>
<keyword evidence="2" id="KW-0285">Flavoprotein</keyword>
<dbReference type="RefSeq" id="WP_212694849.1">
    <property type="nucleotide sequence ID" value="NZ_CP058649.1"/>
</dbReference>
<evidence type="ECO:0000256" key="2">
    <source>
        <dbReference type="ARBA" id="ARBA00022630"/>
    </source>
</evidence>
<dbReference type="Proteomes" id="UP000683246">
    <property type="component" value="Chromosome"/>
</dbReference>
<dbReference type="SUPFAM" id="SSF55469">
    <property type="entry name" value="FMN-dependent nitroreductase-like"/>
    <property type="match status" value="1"/>
</dbReference>
<evidence type="ECO:0000313" key="6">
    <source>
        <dbReference type="EMBL" id="QUI24157.1"/>
    </source>
</evidence>
<reference evidence="6" key="1">
    <citation type="submission" date="2020-07" db="EMBL/GenBank/DDBJ databases">
        <title>Vallitalea pronyensis genome.</title>
        <authorList>
            <person name="Postec A."/>
        </authorList>
    </citation>
    <scope>NUCLEOTIDE SEQUENCE</scope>
    <source>
        <strain evidence="6">FatNI3</strain>
    </source>
</reference>
<gene>
    <name evidence="6" type="ORF">HZI73_18485</name>
</gene>
<proteinExistence type="inferred from homology"/>
<dbReference type="PANTHER" id="PTHR43425">
    <property type="entry name" value="OXYGEN-INSENSITIVE NADPH NITROREDUCTASE"/>
    <property type="match status" value="1"/>
</dbReference>
<evidence type="ECO:0000313" key="7">
    <source>
        <dbReference type="Proteomes" id="UP000683246"/>
    </source>
</evidence>
<keyword evidence="4" id="KW-0560">Oxidoreductase</keyword>
<dbReference type="PANTHER" id="PTHR43425:SF2">
    <property type="entry name" value="OXYGEN-INSENSITIVE NADPH NITROREDUCTASE"/>
    <property type="match status" value="1"/>
</dbReference>
<dbReference type="EMBL" id="CP058649">
    <property type="protein sequence ID" value="QUI24157.1"/>
    <property type="molecule type" value="Genomic_DNA"/>
</dbReference>
<dbReference type="InterPro" id="IPR029479">
    <property type="entry name" value="Nitroreductase"/>
</dbReference>
<dbReference type="InterPro" id="IPR016446">
    <property type="entry name" value="Flavin_OxRdtase_Frp"/>
</dbReference>